<sequence>MFGSSRLLSPPSWERRNAVLLTSLLALGYAAFATVSFCEAAPIRGRLALGASLLLLVLAVLAWRRITLQVLYPLILGLITALVWAVLMALALTHQPLPTGVLSSCGLVTGLSFTWYAPHVALRWTAAACLPVALIGLWQPFSDPPALVVGAMLLLLIMYITQYNHQLIRERHLRTELERQVSRDPLTGLYNRRVPLEQLGDLLGRAEPPHDAAVVLLDLDHFKRVNDTWGHTRGDDLLREVAGLLTQHLPTGSLLSRWGGEEFLVILYGQTPSSAQAAVHHVRQVVAQRPDLCGITLSAGGALLPEAASSRELIRLADERLYAAKAAGRNLACWTGTGHPPRHP</sequence>
<reference evidence="4" key="1">
    <citation type="journal article" date="2019" name="Int. J. Syst. Evol. Microbiol.">
        <title>The Global Catalogue of Microorganisms (GCM) 10K type strain sequencing project: providing services to taxonomists for standard genome sequencing and annotation.</title>
        <authorList>
            <consortium name="The Broad Institute Genomics Platform"/>
            <consortium name="The Broad Institute Genome Sequencing Center for Infectious Disease"/>
            <person name="Wu L."/>
            <person name="Ma J."/>
        </authorList>
    </citation>
    <scope>NUCLEOTIDE SEQUENCE [LARGE SCALE GENOMIC DNA]</scope>
    <source>
        <strain evidence="4">JCM 31405</strain>
    </source>
</reference>
<evidence type="ECO:0000313" key="3">
    <source>
        <dbReference type="EMBL" id="GGS07267.1"/>
    </source>
</evidence>
<keyword evidence="1" id="KW-0472">Membrane</keyword>
<evidence type="ECO:0000313" key="4">
    <source>
        <dbReference type="Proteomes" id="UP000644548"/>
    </source>
</evidence>
<gene>
    <name evidence="3" type="ORF">GCM10008960_37160</name>
</gene>
<dbReference type="Pfam" id="PF00990">
    <property type="entry name" value="GGDEF"/>
    <property type="match status" value="1"/>
</dbReference>
<feature type="transmembrane region" description="Helical" evidence="1">
    <location>
        <begin position="70"/>
        <end position="91"/>
    </location>
</feature>
<dbReference type="CDD" id="cd01949">
    <property type="entry name" value="GGDEF"/>
    <property type="match status" value="1"/>
</dbReference>
<dbReference type="NCBIfam" id="TIGR00254">
    <property type="entry name" value="GGDEF"/>
    <property type="match status" value="1"/>
</dbReference>
<proteinExistence type="predicted"/>
<dbReference type="PROSITE" id="PS50887">
    <property type="entry name" value="GGDEF"/>
    <property type="match status" value="1"/>
</dbReference>
<accession>A0ABQ2SC99</accession>
<dbReference type="InterPro" id="IPR000160">
    <property type="entry name" value="GGDEF_dom"/>
</dbReference>
<keyword evidence="4" id="KW-1185">Reference proteome</keyword>
<dbReference type="PANTHER" id="PTHR45138:SF9">
    <property type="entry name" value="DIGUANYLATE CYCLASE DGCM-RELATED"/>
    <property type="match status" value="1"/>
</dbReference>
<dbReference type="Proteomes" id="UP000644548">
    <property type="component" value="Unassembled WGS sequence"/>
</dbReference>
<dbReference type="InterPro" id="IPR029787">
    <property type="entry name" value="Nucleotide_cyclase"/>
</dbReference>
<name>A0ABQ2SC99_9DEIO</name>
<dbReference type="InterPro" id="IPR043128">
    <property type="entry name" value="Rev_trsase/Diguanyl_cyclase"/>
</dbReference>
<keyword evidence="1" id="KW-0812">Transmembrane</keyword>
<keyword evidence="1" id="KW-1133">Transmembrane helix</keyword>
<dbReference type="SUPFAM" id="SSF55073">
    <property type="entry name" value="Nucleotide cyclase"/>
    <property type="match status" value="1"/>
</dbReference>
<protein>
    <submittedName>
        <fullName evidence="3">GGDEF domain-containing protein</fullName>
    </submittedName>
</protein>
<dbReference type="SMART" id="SM00267">
    <property type="entry name" value="GGDEF"/>
    <property type="match status" value="1"/>
</dbReference>
<feature type="transmembrane region" description="Helical" evidence="1">
    <location>
        <begin position="147"/>
        <end position="164"/>
    </location>
</feature>
<organism evidence="3 4">
    <name type="scientific">Deinococcus sedimenti</name>
    <dbReference type="NCBI Taxonomy" id="1867090"/>
    <lineage>
        <taxon>Bacteria</taxon>
        <taxon>Thermotogati</taxon>
        <taxon>Deinococcota</taxon>
        <taxon>Deinococci</taxon>
        <taxon>Deinococcales</taxon>
        <taxon>Deinococcaceae</taxon>
        <taxon>Deinococcus</taxon>
    </lineage>
</organism>
<feature type="transmembrane region" description="Helical" evidence="1">
    <location>
        <begin position="43"/>
        <end position="63"/>
    </location>
</feature>
<dbReference type="InterPro" id="IPR050469">
    <property type="entry name" value="Diguanylate_Cyclase"/>
</dbReference>
<dbReference type="EMBL" id="BMQN01000018">
    <property type="protein sequence ID" value="GGS07267.1"/>
    <property type="molecule type" value="Genomic_DNA"/>
</dbReference>
<evidence type="ECO:0000259" key="2">
    <source>
        <dbReference type="PROSITE" id="PS50887"/>
    </source>
</evidence>
<comment type="caution">
    <text evidence="3">The sequence shown here is derived from an EMBL/GenBank/DDBJ whole genome shotgun (WGS) entry which is preliminary data.</text>
</comment>
<feature type="domain" description="GGDEF" evidence="2">
    <location>
        <begin position="210"/>
        <end position="337"/>
    </location>
</feature>
<dbReference type="RefSeq" id="WP_189074661.1">
    <property type="nucleotide sequence ID" value="NZ_BMQN01000018.1"/>
</dbReference>
<dbReference type="PANTHER" id="PTHR45138">
    <property type="entry name" value="REGULATORY COMPONENTS OF SENSORY TRANSDUCTION SYSTEM"/>
    <property type="match status" value="1"/>
</dbReference>
<evidence type="ECO:0000256" key="1">
    <source>
        <dbReference type="SAM" id="Phobius"/>
    </source>
</evidence>
<dbReference type="Gene3D" id="3.30.70.270">
    <property type="match status" value="1"/>
</dbReference>
<feature type="transmembrane region" description="Helical" evidence="1">
    <location>
        <begin position="124"/>
        <end position="141"/>
    </location>
</feature>